<keyword evidence="2" id="KW-1185">Reference proteome</keyword>
<evidence type="ECO:0000313" key="1">
    <source>
        <dbReference type="EMBL" id="TNN28430.1"/>
    </source>
</evidence>
<proteinExistence type="predicted"/>
<gene>
    <name evidence="1" type="ORF">EYF80_061422</name>
</gene>
<evidence type="ECO:0000313" key="2">
    <source>
        <dbReference type="Proteomes" id="UP000314294"/>
    </source>
</evidence>
<organism evidence="1 2">
    <name type="scientific">Liparis tanakae</name>
    <name type="common">Tanaka's snailfish</name>
    <dbReference type="NCBI Taxonomy" id="230148"/>
    <lineage>
        <taxon>Eukaryota</taxon>
        <taxon>Metazoa</taxon>
        <taxon>Chordata</taxon>
        <taxon>Craniata</taxon>
        <taxon>Vertebrata</taxon>
        <taxon>Euteleostomi</taxon>
        <taxon>Actinopterygii</taxon>
        <taxon>Neopterygii</taxon>
        <taxon>Teleostei</taxon>
        <taxon>Neoteleostei</taxon>
        <taxon>Acanthomorphata</taxon>
        <taxon>Eupercaria</taxon>
        <taxon>Perciformes</taxon>
        <taxon>Cottioidei</taxon>
        <taxon>Cottales</taxon>
        <taxon>Liparidae</taxon>
        <taxon>Liparis</taxon>
    </lineage>
</organism>
<reference evidence="1 2" key="1">
    <citation type="submission" date="2019-03" db="EMBL/GenBank/DDBJ databases">
        <title>First draft genome of Liparis tanakae, snailfish: a comprehensive survey of snailfish specific genes.</title>
        <authorList>
            <person name="Kim W."/>
            <person name="Song I."/>
            <person name="Jeong J.-H."/>
            <person name="Kim D."/>
            <person name="Kim S."/>
            <person name="Ryu S."/>
            <person name="Song J.Y."/>
            <person name="Lee S.K."/>
        </authorList>
    </citation>
    <scope>NUCLEOTIDE SEQUENCE [LARGE SCALE GENOMIC DNA]</scope>
    <source>
        <tissue evidence="1">Muscle</tissue>
    </source>
</reference>
<comment type="caution">
    <text evidence="1">The sequence shown here is derived from an EMBL/GenBank/DDBJ whole genome shotgun (WGS) entry which is preliminary data.</text>
</comment>
<dbReference type="Proteomes" id="UP000314294">
    <property type="component" value="Unassembled WGS sequence"/>
</dbReference>
<dbReference type="AlphaFoldDB" id="A0A4Z2EIP1"/>
<sequence length="99" mass="10679">MHHRLHVCSGAEVCVSVLAWKKFCSWVSPLTICDLQLSLGEDTACDGQGLADIVTGICPLHRRDEDGRLRVSFGFTREGGGAALSHDLVPWADDKLGSS</sequence>
<name>A0A4Z2EIP1_9TELE</name>
<accession>A0A4Z2EIP1</accession>
<dbReference type="EMBL" id="SRLO01006910">
    <property type="protein sequence ID" value="TNN28430.1"/>
    <property type="molecule type" value="Genomic_DNA"/>
</dbReference>
<protein>
    <submittedName>
        <fullName evidence="1">Uncharacterized protein</fullName>
    </submittedName>
</protein>